<feature type="transmembrane region" description="Helical" evidence="1">
    <location>
        <begin position="21"/>
        <end position="42"/>
    </location>
</feature>
<keyword evidence="3" id="KW-1185">Reference proteome</keyword>
<dbReference type="AlphaFoldDB" id="A0A517QNE8"/>
<evidence type="ECO:0008006" key="4">
    <source>
        <dbReference type="Google" id="ProtNLM"/>
    </source>
</evidence>
<organism evidence="2 3">
    <name type="scientific">Thalassoglobus polymorphus</name>
    <dbReference type="NCBI Taxonomy" id="2527994"/>
    <lineage>
        <taxon>Bacteria</taxon>
        <taxon>Pseudomonadati</taxon>
        <taxon>Planctomycetota</taxon>
        <taxon>Planctomycetia</taxon>
        <taxon>Planctomycetales</taxon>
        <taxon>Planctomycetaceae</taxon>
        <taxon>Thalassoglobus</taxon>
    </lineage>
</organism>
<gene>
    <name evidence="2" type="ORF">Mal48_24060</name>
</gene>
<dbReference type="EMBL" id="CP036267">
    <property type="protein sequence ID" value="QDT33153.1"/>
    <property type="molecule type" value="Genomic_DNA"/>
</dbReference>
<name>A0A517QNE8_9PLAN</name>
<proteinExistence type="predicted"/>
<dbReference type="OrthoDB" id="288647at2"/>
<keyword evidence="1" id="KW-1133">Transmembrane helix</keyword>
<dbReference type="NCBIfam" id="NF037970">
    <property type="entry name" value="vanZ_1"/>
    <property type="match status" value="1"/>
</dbReference>
<dbReference type="KEGG" id="tpol:Mal48_24060"/>
<sequence>MTTLADSRRSLSLPVRLVSRWGFRFVWLSYACFLFIMTHAPIPKQIASVTSGWDKPLHLGAYFGLAVLTAIVCLKPDPYRLSHRFIIPLLMVFAALDEILQGPVGRHPDFIDWCSDCLGIVLGMGAMQLAIWNLNNPKWLTGIPILNRFVPISMNSESSGFAR</sequence>
<dbReference type="RefSeq" id="WP_145199010.1">
    <property type="nucleotide sequence ID" value="NZ_CP036267.1"/>
</dbReference>
<protein>
    <recommendedName>
        <fullName evidence="4">VanZ like family protein</fullName>
    </recommendedName>
</protein>
<feature type="transmembrane region" description="Helical" evidence="1">
    <location>
        <begin position="57"/>
        <end position="74"/>
    </location>
</feature>
<evidence type="ECO:0000256" key="1">
    <source>
        <dbReference type="SAM" id="Phobius"/>
    </source>
</evidence>
<dbReference type="Proteomes" id="UP000315724">
    <property type="component" value="Chromosome"/>
</dbReference>
<accession>A0A517QNE8</accession>
<evidence type="ECO:0000313" key="2">
    <source>
        <dbReference type="EMBL" id="QDT33153.1"/>
    </source>
</evidence>
<keyword evidence="1" id="KW-0812">Transmembrane</keyword>
<keyword evidence="1" id="KW-0472">Membrane</keyword>
<reference evidence="2 3" key="1">
    <citation type="submission" date="2019-02" db="EMBL/GenBank/DDBJ databases">
        <title>Deep-cultivation of Planctomycetes and their phenomic and genomic characterization uncovers novel biology.</title>
        <authorList>
            <person name="Wiegand S."/>
            <person name="Jogler M."/>
            <person name="Boedeker C."/>
            <person name="Pinto D."/>
            <person name="Vollmers J."/>
            <person name="Rivas-Marin E."/>
            <person name="Kohn T."/>
            <person name="Peeters S.H."/>
            <person name="Heuer A."/>
            <person name="Rast P."/>
            <person name="Oberbeckmann S."/>
            <person name="Bunk B."/>
            <person name="Jeske O."/>
            <person name="Meyerdierks A."/>
            <person name="Storesund J.E."/>
            <person name="Kallscheuer N."/>
            <person name="Luecker S."/>
            <person name="Lage O.M."/>
            <person name="Pohl T."/>
            <person name="Merkel B.J."/>
            <person name="Hornburger P."/>
            <person name="Mueller R.-W."/>
            <person name="Bruemmer F."/>
            <person name="Labrenz M."/>
            <person name="Spormann A.M."/>
            <person name="Op den Camp H."/>
            <person name="Overmann J."/>
            <person name="Amann R."/>
            <person name="Jetten M.S.M."/>
            <person name="Mascher T."/>
            <person name="Medema M.H."/>
            <person name="Devos D.P."/>
            <person name="Kaster A.-K."/>
            <person name="Ovreas L."/>
            <person name="Rohde M."/>
            <person name="Galperin M.Y."/>
            <person name="Jogler C."/>
        </authorList>
    </citation>
    <scope>NUCLEOTIDE SEQUENCE [LARGE SCALE GENOMIC DNA]</scope>
    <source>
        <strain evidence="2 3">Mal48</strain>
    </source>
</reference>
<evidence type="ECO:0000313" key="3">
    <source>
        <dbReference type="Proteomes" id="UP000315724"/>
    </source>
</evidence>